<feature type="compositionally biased region" description="Polar residues" evidence="1">
    <location>
        <begin position="480"/>
        <end position="495"/>
    </location>
</feature>
<dbReference type="OrthoDB" id="5382952at2759"/>
<feature type="region of interest" description="Disordered" evidence="1">
    <location>
        <begin position="1"/>
        <end position="182"/>
    </location>
</feature>
<feature type="compositionally biased region" description="Basic residues" evidence="1">
    <location>
        <begin position="905"/>
        <end position="914"/>
    </location>
</feature>
<feature type="region of interest" description="Disordered" evidence="1">
    <location>
        <begin position="732"/>
        <end position="820"/>
    </location>
</feature>
<feature type="region of interest" description="Disordered" evidence="1">
    <location>
        <begin position="250"/>
        <end position="706"/>
    </location>
</feature>
<reference evidence="2 3" key="2">
    <citation type="journal article" date="2015" name="Eukaryot. Cell">
        <title>Asexual propagation of a virulent clone complex in a human and feline outbreak of sporotrichosis.</title>
        <authorList>
            <person name="Teixeira Mde M."/>
            <person name="Rodrigues A.M."/>
            <person name="Tsui C.K."/>
            <person name="de Almeida L.G."/>
            <person name="Van Diepeningen A.D."/>
            <person name="van den Ende B.G."/>
            <person name="Fernandes G.F."/>
            <person name="Kano R."/>
            <person name="Hamelin R.C."/>
            <person name="Lopes-Bezerra L.M."/>
            <person name="Vasconcelos A.T."/>
            <person name="de Hoog S."/>
            <person name="de Camargo Z.P."/>
            <person name="Felipe M.S."/>
        </authorList>
    </citation>
    <scope>NUCLEOTIDE SEQUENCE [LARGE SCALE GENOMIC DNA]</scope>
    <source>
        <strain evidence="2 3">1099-18</strain>
    </source>
</reference>
<feature type="compositionally biased region" description="Low complexity" evidence="1">
    <location>
        <begin position="79"/>
        <end position="96"/>
    </location>
</feature>
<feature type="compositionally biased region" description="Polar residues" evidence="1">
    <location>
        <begin position="618"/>
        <end position="628"/>
    </location>
</feature>
<feature type="compositionally biased region" description="Polar residues" evidence="1">
    <location>
        <begin position="412"/>
        <end position="421"/>
    </location>
</feature>
<evidence type="ECO:0000256" key="1">
    <source>
        <dbReference type="SAM" id="MobiDB-lite"/>
    </source>
</evidence>
<dbReference type="SUPFAM" id="SSF53335">
    <property type="entry name" value="S-adenosyl-L-methionine-dependent methyltransferases"/>
    <property type="match status" value="1"/>
</dbReference>
<feature type="compositionally biased region" description="Low complexity" evidence="1">
    <location>
        <begin position="162"/>
        <end position="177"/>
    </location>
</feature>
<feature type="compositionally biased region" description="Polar residues" evidence="1">
    <location>
        <begin position="325"/>
        <end position="338"/>
    </location>
</feature>
<feature type="region of interest" description="Disordered" evidence="1">
    <location>
        <begin position="874"/>
        <end position="933"/>
    </location>
</feature>
<feature type="compositionally biased region" description="Polar residues" evidence="1">
    <location>
        <begin position="580"/>
        <end position="590"/>
    </location>
</feature>
<name>A0A0F2LVE4_SPOSC</name>
<evidence type="ECO:0000313" key="3">
    <source>
        <dbReference type="Proteomes" id="UP000033710"/>
    </source>
</evidence>
<organism evidence="2 3">
    <name type="scientific">Sporothrix schenckii 1099-18</name>
    <dbReference type="NCBI Taxonomy" id="1397361"/>
    <lineage>
        <taxon>Eukaryota</taxon>
        <taxon>Fungi</taxon>
        <taxon>Dikarya</taxon>
        <taxon>Ascomycota</taxon>
        <taxon>Pezizomycotina</taxon>
        <taxon>Sordariomycetes</taxon>
        <taxon>Sordariomycetidae</taxon>
        <taxon>Ophiostomatales</taxon>
        <taxon>Ophiostomataceae</taxon>
        <taxon>Sporothrix</taxon>
    </lineage>
</organism>
<evidence type="ECO:0000313" key="2">
    <source>
        <dbReference type="EMBL" id="KJR80450.1"/>
    </source>
</evidence>
<feature type="compositionally biased region" description="Low complexity" evidence="1">
    <location>
        <begin position="1016"/>
        <end position="1025"/>
    </location>
</feature>
<feature type="compositionally biased region" description="Polar residues" evidence="1">
    <location>
        <begin position="1341"/>
        <end position="1351"/>
    </location>
</feature>
<feature type="compositionally biased region" description="Polar residues" evidence="1">
    <location>
        <begin position="458"/>
        <end position="469"/>
    </location>
</feature>
<protein>
    <recommendedName>
        <fullName evidence="4">Methyltransferase type 11 domain-containing protein</fullName>
    </recommendedName>
</protein>
<feature type="compositionally biased region" description="Low complexity" evidence="1">
    <location>
        <begin position="344"/>
        <end position="353"/>
    </location>
</feature>
<proteinExistence type="predicted"/>
<feature type="compositionally biased region" description="Polar residues" evidence="1">
    <location>
        <begin position="281"/>
        <end position="292"/>
    </location>
</feature>
<feature type="region of interest" description="Disordered" evidence="1">
    <location>
        <begin position="983"/>
        <end position="1203"/>
    </location>
</feature>
<feature type="compositionally biased region" description="Low complexity" evidence="1">
    <location>
        <begin position="253"/>
        <end position="268"/>
    </location>
</feature>
<feature type="compositionally biased region" description="Polar residues" evidence="1">
    <location>
        <begin position="47"/>
        <end position="65"/>
    </location>
</feature>
<dbReference type="VEuPathDB" id="FungiDB:SPSK_04799"/>
<dbReference type="Gene3D" id="3.40.50.150">
    <property type="entry name" value="Vaccinia Virus protein VP39"/>
    <property type="match status" value="1"/>
</dbReference>
<dbReference type="InterPro" id="IPR029063">
    <property type="entry name" value="SAM-dependent_MTases_sf"/>
</dbReference>
<dbReference type="GeneID" id="27666841"/>
<feature type="compositionally biased region" description="Polar residues" evidence="1">
    <location>
        <begin position="1182"/>
        <end position="1199"/>
    </location>
</feature>
<feature type="compositionally biased region" description="Polar residues" evidence="1">
    <location>
        <begin position="1436"/>
        <end position="1446"/>
    </location>
</feature>
<feature type="compositionally biased region" description="Polar residues" evidence="1">
    <location>
        <begin position="534"/>
        <end position="555"/>
    </location>
</feature>
<feature type="compositionally biased region" description="Polar residues" evidence="1">
    <location>
        <begin position="920"/>
        <end position="933"/>
    </location>
</feature>
<evidence type="ECO:0008006" key="4">
    <source>
        <dbReference type="Google" id="ProtNLM"/>
    </source>
</evidence>
<feature type="compositionally biased region" description="Polar residues" evidence="1">
    <location>
        <begin position="1070"/>
        <end position="1086"/>
    </location>
</feature>
<dbReference type="Proteomes" id="UP000033710">
    <property type="component" value="Unassembled WGS sequence"/>
</dbReference>
<sequence length="1782" mass="190926">MASLRPGLRTPQGQSDRTRLPRGTENGLAPQDASRTRPSLHHDQGNSRRLASTGSSTIPYLSSLPTARPNLASRTPQTNAGPPAAASAPRRPSNPRQKSQSRPPLTHQSQSWGTSMVTPSSSRSIPNAVQSSTSEPQSQRNAPSSSAQTPSINLSSARSRNDSTGTSSSSSTAWSQTPLDLDRGLTESPAEIRVAQKGEVTSAHSVTIYPELDRYRDVDISPSTSDKYGSKHPDILFRLATEGFPPPPTAYFSGTSSLTSGMSGSPSTRFSESPGPGPYSRDTTPTSISSHSPGLMSSVRMPTAPRSRQPARGWTGSFSKEVPNGNGTNASTTPTQTLAAIRESLNSSSSSSNGTVRGGDKKVKAKKKRMSPVPPSPPPRKSSQKFKQSDDEKERSSPMKQRTQRTQQTRRSPTQVDQTRGSARAAQPLTPQKTATKSDVRGSSAIEAPNQRHRTVASPAQSTRQQQTPPARPSRDGTPDLSQLDFSVPVIQSNLDYAPSPDPVGDVHLPASAPPPASANVAHQQRFLYDQHQQRPGSSSHSHQPVRPQDTTVRSPATLHPAGSSQSQAVELTRAVSASPGPTMSSQSSRADSRQGRVQAQADVPGHTTKEPGARLTRTPSPNVSTFRTRFPLFGRRTKTAPPVESSASAAASDKNEGGTTRKGPAAGTGHEGYGRLGSGRRRSSSVSTFLRGTGSSQESLATSPQFQDPFLRDRLSPVVIAGGEIIENHNIGSELSQTTSNTSANSVGSGTAPAPLPTGYRRPSTDSRADSVSSREDRLSLWPSAIPRGSRQMSPSPFGFHNNSHGGRRPSDSSDSEAVMKSTLAFRRSVQRLRSPDRAQVRVPRPIVVNQQNGLVPSSMTSADMSIMTDDSILEAGPNTGASTGRGRKGSSGPNEKPPTVTKKLTKRARSPRKWNLFGRSQSQPATSKKALQSTSTLAVTVEAATVPAEKKKPVAFYAMIDSSEQEDYDMDVEDILREARALGNPTMSAQFGSRDRRPSIEQTVFGTGGPPGQLPRLQPTRARAPPPPSPALSHRSQHQQEQQQHPAEPAVSAQEQQQQRQQHRSDNDQSPVKSHTRLQLSRTPTGPVVREVPLEATPQDAGENATISPPPAQYQGRPSRLPQVGRIPKVVSIRPEQTSPKSFSRPFNRVSMQDPSSLAPLLKRLDTNSIAKGPSPPKSSTPDLLQDGSTATGSSADPATLRFRHSRNLSPDAEPIDPGNEFFSLSARKDSQTTSCTSSSGLLSFADATAVVPDPGAPLAEDEIWDEYNDLLGEEAGKVPQSATSSQGMPFYLEVSPMKEFLAAPGAVVGKAKRLDQRMVAPLESPTIAANLRPKRSTGDATATATAKSSRPPVASSIYSVNSPTRLLDQSADSLRDSTVSQPPPTPFSVTDFVSGYGHRNNSGIAAKKQPAGASSQRSSASSQRSSKNKTRVSDSSVYSQVSEDNSPISQVNLRVGSMTVSKWLTFGHVLFSPARDDMVKVASPPNGHSVLVIDGLGNDDWSFYAAETYPAATFFNLSPRAPLPVDQKAGATAFPLSPPNHHQIQYTSHADKLPFGSELFTTVVFRFPAAGPESYYKNIVNEARRVLKPGGYLELSILDVDLNNMGPRTRRAIRRLKEQVHSHTPDMHLGSAADAIVRLLGKRGFTDIKSCRVGIPVASAIQRPKSDLVADGDAKHAPVGATAKPPKDQRSLAEMINDESPVADENITNTVARVGRWWHSRCYGDAALEASQRSAPNTTGSSDMWMDRALLAECEGWGTNLKLMVCYARVPDMKRMASI</sequence>
<feature type="compositionally biased region" description="Polar residues" evidence="1">
    <location>
        <begin position="687"/>
        <end position="706"/>
    </location>
</feature>
<feature type="compositionally biased region" description="Polar residues" evidence="1">
    <location>
        <begin position="97"/>
        <end position="158"/>
    </location>
</feature>
<feature type="compositionally biased region" description="Low complexity" evidence="1">
    <location>
        <begin position="1033"/>
        <end position="1062"/>
    </location>
</feature>
<dbReference type="RefSeq" id="XP_016583126.1">
    <property type="nucleotide sequence ID" value="XM_016731564.1"/>
</dbReference>
<feature type="compositionally biased region" description="Low complexity" evidence="1">
    <location>
        <begin position="1416"/>
        <end position="1428"/>
    </location>
</feature>
<comment type="caution">
    <text evidence="2">The sequence shown here is derived from an EMBL/GenBank/DDBJ whole genome shotgun (WGS) entry which is preliminary data.</text>
</comment>
<feature type="region of interest" description="Disordered" evidence="1">
    <location>
        <begin position="1328"/>
        <end position="1446"/>
    </location>
</feature>
<dbReference type="EMBL" id="AXCR01000012">
    <property type="protein sequence ID" value="KJR80450.1"/>
    <property type="molecule type" value="Genomic_DNA"/>
</dbReference>
<feature type="compositionally biased region" description="Polar residues" evidence="1">
    <location>
        <begin position="1373"/>
        <end position="1383"/>
    </location>
</feature>
<feature type="compositionally biased region" description="Basic and acidic residues" evidence="1">
    <location>
        <begin position="387"/>
        <end position="397"/>
    </location>
</feature>
<feature type="compositionally biased region" description="Polar residues" evidence="1">
    <location>
        <begin position="792"/>
        <end position="806"/>
    </location>
</feature>
<gene>
    <name evidence="2" type="ORF">SPSK_04799</name>
</gene>
<dbReference type="KEGG" id="ssck:SPSK_04799"/>
<accession>A0A0F2LVE4</accession>
<feature type="compositionally biased region" description="Basic and acidic residues" evidence="1">
    <location>
        <begin position="764"/>
        <end position="780"/>
    </location>
</feature>
<feature type="compositionally biased region" description="Polar residues" evidence="1">
    <location>
        <begin position="732"/>
        <end position="750"/>
    </location>
</feature>
<reference evidence="2 3" key="1">
    <citation type="journal article" date="2014" name="BMC Genomics">
        <title>Comparative genomics of the major fungal agents of human and animal Sporotrichosis: Sporothrix schenckii and Sporothrix brasiliensis.</title>
        <authorList>
            <person name="Teixeira M.M."/>
            <person name="de Almeida L.G."/>
            <person name="Kubitschek-Barreira P."/>
            <person name="Alves F.L."/>
            <person name="Kioshima E.S."/>
            <person name="Abadio A.K."/>
            <person name="Fernandes L."/>
            <person name="Derengowski L.S."/>
            <person name="Ferreira K.S."/>
            <person name="Souza R.C."/>
            <person name="Ruiz J.C."/>
            <person name="de Andrade N.C."/>
            <person name="Paes H.C."/>
            <person name="Nicola A.M."/>
            <person name="Albuquerque P."/>
            <person name="Gerber A.L."/>
            <person name="Martins V.P."/>
            <person name="Peconick L.D."/>
            <person name="Neto A.V."/>
            <person name="Chaucanez C.B."/>
            <person name="Silva P.A."/>
            <person name="Cunha O.L."/>
            <person name="de Oliveira F.F."/>
            <person name="dos Santos T.C."/>
            <person name="Barros A.L."/>
            <person name="Soares M.A."/>
            <person name="de Oliveira L.M."/>
            <person name="Marini M.M."/>
            <person name="Villalobos-Duno H."/>
            <person name="Cunha M.M."/>
            <person name="de Hoog S."/>
            <person name="da Silveira J.F."/>
            <person name="Henrissat B."/>
            <person name="Nino-Vega G.A."/>
            <person name="Cisalpino P.S."/>
            <person name="Mora-Montes H.M."/>
            <person name="Almeida S.R."/>
            <person name="Stajich J.E."/>
            <person name="Lopes-Bezerra L.M."/>
            <person name="Vasconcelos A.T."/>
            <person name="Felipe M.S."/>
        </authorList>
    </citation>
    <scope>NUCLEOTIDE SEQUENCE [LARGE SCALE GENOMIC DNA]</scope>
    <source>
        <strain evidence="2 3">1099-18</strain>
    </source>
</reference>